<protein>
    <submittedName>
        <fullName evidence="2">Uncharacterized protein</fullName>
    </submittedName>
</protein>
<dbReference type="OMA" id="RDDSEWA"/>
<reference evidence="3" key="2">
    <citation type="submission" date="2010-04" db="EMBL/GenBank/DDBJ databases">
        <authorList>
            <person name="Buell R."/>
            <person name="Hamilton J."/>
            <person name="Hostetler J."/>
        </authorList>
    </citation>
    <scope>NUCLEOTIDE SEQUENCE [LARGE SCALE GENOMIC DNA]</scope>
    <source>
        <strain evidence="3">DAOM:BR144</strain>
    </source>
</reference>
<evidence type="ECO:0000256" key="1">
    <source>
        <dbReference type="SAM" id="MobiDB-lite"/>
    </source>
</evidence>
<feature type="compositionally biased region" description="Polar residues" evidence="1">
    <location>
        <begin position="1"/>
        <end position="20"/>
    </location>
</feature>
<reference evidence="2" key="3">
    <citation type="submission" date="2015-02" db="UniProtKB">
        <authorList>
            <consortium name="EnsemblProtists"/>
        </authorList>
    </citation>
    <scope>IDENTIFICATION</scope>
    <source>
        <strain evidence="2">DAOM BR144</strain>
    </source>
</reference>
<proteinExistence type="predicted"/>
<accession>K3WPF0</accession>
<dbReference type="Proteomes" id="UP000019132">
    <property type="component" value="Unassembled WGS sequence"/>
</dbReference>
<evidence type="ECO:0000313" key="3">
    <source>
        <dbReference type="Proteomes" id="UP000019132"/>
    </source>
</evidence>
<dbReference type="AlphaFoldDB" id="K3WPF0"/>
<keyword evidence="3" id="KW-1185">Reference proteome</keyword>
<dbReference type="EMBL" id="GL376635">
    <property type="status" value="NOT_ANNOTATED_CDS"/>
    <property type="molecule type" value="Genomic_DNA"/>
</dbReference>
<sequence>MGCCSSKSTLKAVNESQARTQAAGGARHGNARVGGGGGGSNVREPTMSEKRARVAEAAETRKTDWRQGGSTDPKKARSLQQRREKDELLAQIYNRYTVLGKEPPIGLPSCDIPQLRRHLETLRKQ</sequence>
<organism evidence="2 3">
    <name type="scientific">Globisporangium ultimum (strain ATCC 200006 / CBS 805.95 / DAOM BR144)</name>
    <name type="common">Pythium ultimum</name>
    <dbReference type="NCBI Taxonomy" id="431595"/>
    <lineage>
        <taxon>Eukaryota</taxon>
        <taxon>Sar</taxon>
        <taxon>Stramenopiles</taxon>
        <taxon>Oomycota</taxon>
        <taxon>Peronosporomycetes</taxon>
        <taxon>Pythiales</taxon>
        <taxon>Pythiaceae</taxon>
        <taxon>Globisporangium</taxon>
    </lineage>
</organism>
<dbReference type="eggNOG" id="ENOG502S4KW">
    <property type="taxonomic scope" value="Eukaryota"/>
</dbReference>
<dbReference type="VEuPathDB" id="FungiDB:PYU1_G006828"/>
<feature type="region of interest" description="Disordered" evidence="1">
    <location>
        <begin position="1"/>
        <end position="84"/>
    </location>
</feature>
<evidence type="ECO:0000313" key="2">
    <source>
        <dbReference type="EnsemblProtists" id="PYU1_T006842"/>
    </source>
</evidence>
<reference evidence="3" key="1">
    <citation type="journal article" date="2010" name="Genome Biol.">
        <title>Genome sequence of the necrotrophic plant pathogen Pythium ultimum reveals original pathogenicity mechanisms and effector repertoire.</title>
        <authorList>
            <person name="Levesque C.A."/>
            <person name="Brouwer H."/>
            <person name="Cano L."/>
            <person name="Hamilton J.P."/>
            <person name="Holt C."/>
            <person name="Huitema E."/>
            <person name="Raffaele S."/>
            <person name="Robideau G.P."/>
            <person name="Thines M."/>
            <person name="Win J."/>
            <person name="Zerillo M.M."/>
            <person name="Beakes G.W."/>
            <person name="Boore J.L."/>
            <person name="Busam D."/>
            <person name="Dumas B."/>
            <person name="Ferriera S."/>
            <person name="Fuerstenberg S.I."/>
            <person name="Gachon C.M."/>
            <person name="Gaulin E."/>
            <person name="Govers F."/>
            <person name="Grenville-Briggs L."/>
            <person name="Horner N."/>
            <person name="Hostetler J."/>
            <person name="Jiang R.H."/>
            <person name="Johnson J."/>
            <person name="Krajaejun T."/>
            <person name="Lin H."/>
            <person name="Meijer H.J."/>
            <person name="Moore B."/>
            <person name="Morris P."/>
            <person name="Phuntmart V."/>
            <person name="Puiu D."/>
            <person name="Shetty J."/>
            <person name="Stajich J.E."/>
            <person name="Tripathy S."/>
            <person name="Wawra S."/>
            <person name="van West P."/>
            <person name="Whitty B.R."/>
            <person name="Coutinho P.M."/>
            <person name="Henrissat B."/>
            <person name="Martin F."/>
            <person name="Thomas P.D."/>
            <person name="Tyler B.M."/>
            <person name="De Vries R.P."/>
            <person name="Kamoun S."/>
            <person name="Yandell M."/>
            <person name="Tisserat N."/>
            <person name="Buell C.R."/>
        </authorList>
    </citation>
    <scope>NUCLEOTIDE SEQUENCE</scope>
    <source>
        <strain evidence="3">DAOM:BR144</strain>
    </source>
</reference>
<name>K3WPF0_GLOUD</name>
<dbReference type="InParanoid" id="K3WPF0"/>
<dbReference type="HOGENOM" id="CLU_2054381_0_0_1"/>
<dbReference type="EnsemblProtists" id="PYU1_T006842">
    <property type="protein sequence ID" value="PYU1_T006842"/>
    <property type="gene ID" value="PYU1_G006828"/>
</dbReference>
<feature type="compositionally biased region" description="Basic and acidic residues" evidence="1">
    <location>
        <begin position="46"/>
        <end position="65"/>
    </location>
</feature>